<organism evidence="1 2">
    <name type="scientific">Rhamnusium bicolor</name>
    <dbReference type="NCBI Taxonomy" id="1586634"/>
    <lineage>
        <taxon>Eukaryota</taxon>
        <taxon>Metazoa</taxon>
        <taxon>Ecdysozoa</taxon>
        <taxon>Arthropoda</taxon>
        <taxon>Hexapoda</taxon>
        <taxon>Insecta</taxon>
        <taxon>Pterygota</taxon>
        <taxon>Neoptera</taxon>
        <taxon>Endopterygota</taxon>
        <taxon>Coleoptera</taxon>
        <taxon>Polyphaga</taxon>
        <taxon>Cucujiformia</taxon>
        <taxon>Chrysomeloidea</taxon>
        <taxon>Cerambycidae</taxon>
        <taxon>Lepturinae</taxon>
        <taxon>Rhagiini</taxon>
        <taxon>Rhamnusium</taxon>
    </lineage>
</organism>
<evidence type="ECO:0000313" key="1">
    <source>
        <dbReference type="EMBL" id="KAJ8964214.1"/>
    </source>
</evidence>
<sequence length="69" mass="7985">MYLTVKCEIQCLLTKKYVDQTSSKYLTEFLRTCLVESPQAWKRAGADLKTILDSTIICYRTISLMKRSS</sequence>
<accession>A0AAV8ZJN0</accession>
<dbReference type="EMBL" id="JANEYF010001415">
    <property type="protein sequence ID" value="KAJ8964214.1"/>
    <property type="molecule type" value="Genomic_DNA"/>
</dbReference>
<proteinExistence type="predicted"/>
<dbReference type="AlphaFoldDB" id="A0AAV8ZJN0"/>
<evidence type="ECO:0000313" key="2">
    <source>
        <dbReference type="Proteomes" id="UP001162156"/>
    </source>
</evidence>
<name>A0AAV8ZJN0_9CUCU</name>
<reference evidence="1" key="1">
    <citation type="journal article" date="2023" name="Insect Mol. Biol.">
        <title>Genome sequencing provides insights into the evolution of gene families encoding plant cell wall-degrading enzymes in longhorned beetles.</title>
        <authorList>
            <person name="Shin N.R."/>
            <person name="Okamura Y."/>
            <person name="Kirsch R."/>
            <person name="Pauchet Y."/>
        </authorList>
    </citation>
    <scope>NUCLEOTIDE SEQUENCE</scope>
    <source>
        <strain evidence="1">RBIC_L_NR</strain>
    </source>
</reference>
<gene>
    <name evidence="1" type="ORF">NQ314_005043</name>
</gene>
<comment type="caution">
    <text evidence="1">The sequence shown here is derived from an EMBL/GenBank/DDBJ whole genome shotgun (WGS) entry which is preliminary data.</text>
</comment>
<protein>
    <submittedName>
        <fullName evidence="1">Uncharacterized protein</fullName>
    </submittedName>
</protein>
<dbReference type="Proteomes" id="UP001162156">
    <property type="component" value="Unassembled WGS sequence"/>
</dbReference>
<keyword evidence="2" id="KW-1185">Reference proteome</keyword>